<dbReference type="STRING" id="32264.T1K6W8"/>
<keyword evidence="3" id="KW-1185">Reference proteome</keyword>
<feature type="transmembrane region" description="Helical" evidence="1">
    <location>
        <begin position="43"/>
        <end position="63"/>
    </location>
</feature>
<accession>T1K6W8</accession>
<dbReference type="EMBL" id="CAEY01001797">
    <property type="status" value="NOT_ANNOTATED_CDS"/>
    <property type="molecule type" value="Genomic_DNA"/>
</dbReference>
<dbReference type="eggNOG" id="ENOG502S2KN">
    <property type="taxonomic scope" value="Eukaryota"/>
</dbReference>
<dbReference type="AlphaFoldDB" id="T1K6W8"/>
<organism evidence="2 3">
    <name type="scientific">Tetranychus urticae</name>
    <name type="common">Two-spotted spider mite</name>
    <dbReference type="NCBI Taxonomy" id="32264"/>
    <lineage>
        <taxon>Eukaryota</taxon>
        <taxon>Metazoa</taxon>
        <taxon>Ecdysozoa</taxon>
        <taxon>Arthropoda</taxon>
        <taxon>Chelicerata</taxon>
        <taxon>Arachnida</taxon>
        <taxon>Acari</taxon>
        <taxon>Acariformes</taxon>
        <taxon>Trombidiformes</taxon>
        <taxon>Prostigmata</taxon>
        <taxon>Eleutherengona</taxon>
        <taxon>Raphignathae</taxon>
        <taxon>Tetranychoidea</taxon>
        <taxon>Tetranychidae</taxon>
        <taxon>Tetranychus</taxon>
    </lineage>
</organism>
<evidence type="ECO:0000313" key="2">
    <source>
        <dbReference type="EnsemblMetazoa" id="tetur06g02010.1"/>
    </source>
</evidence>
<reference evidence="2" key="2">
    <citation type="submission" date="2015-06" db="UniProtKB">
        <authorList>
            <consortium name="EnsemblMetazoa"/>
        </authorList>
    </citation>
    <scope>IDENTIFICATION</scope>
</reference>
<sequence>MGLRRRRRSSASSSDGLLDLDRNGLTSPVKVFYARKKKPESKLSIVIQVIAVVASLAFTYYVYYHFDHFHFNLVHFYATKMDDSHAQHTLAHKLLKKGDNHSAAFHWFRKSASKGHPHSAYNLAAGHLSGYPTDLQKGEAKKLLQFAAKHNVVEAYQLLYDLCYDKPEFCDH</sequence>
<keyword evidence="1" id="KW-0472">Membrane</keyword>
<protein>
    <submittedName>
        <fullName evidence="2">Uncharacterized protein</fullName>
    </submittedName>
</protein>
<dbReference type="OMA" id="HFHVTHF"/>
<dbReference type="SUPFAM" id="SSF81901">
    <property type="entry name" value="HCP-like"/>
    <property type="match status" value="1"/>
</dbReference>
<reference evidence="3" key="1">
    <citation type="submission" date="2011-08" db="EMBL/GenBank/DDBJ databases">
        <authorList>
            <person name="Rombauts S."/>
        </authorList>
    </citation>
    <scope>NUCLEOTIDE SEQUENCE</scope>
    <source>
        <strain evidence="3">London</strain>
    </source>
</reference>
<keyword evidence="1" id="KW-0812">Transmembrane</keyword>
<keyword evidence="1" id="KW-1133">Transmembrane helix</keyword>
<dbReference type="Gene3D" id="1.25.40.10">
    <property type="entry name" value="Tetratricopeptide repeat domain"/>
    <property type="match status" value="1"/>
</dbReference>
<dbReference type="InterPro" id="IPR011990">
    <property type="entry name" value="TPR-like_helical_dom_sf"/>
</dbReference>
<dbReference type="OrthoDB" id="2384430at2759"/>
<dbReference type="HOGENOM" id="CLU_122080_0_0_1"/>
<evidence type="ECO:0000256" key="1">
    <source>
        <dbReference type="SAM" id="Phobius"/>
    </source>
</evidence>
<dbReference type="KEGG" id="tut:107361417"/>
<dbReference type="Proteomes" id="UP000015104">
    <property type="component" value="Unassembled WGS sequence"/>
</dbReference>
<evidence type="ECO:0000313" key="3">
    <source>
        <dbReference type="Proteomes" id="UP000015104"/>
    </source>
</evidence>
<proteinExistence type="predicted"/>
<name>T1K6W8_TETUR</name>
<gene>
    <name evidence="2" type="primary">107361417</name>
</gene>
<dbReference type="EnsemblMetazoa" id="tetur06g02010.1">
    <property type="protein sequence ID" value="tetur06g02010.1"/>
    <property type="gene ID" value="tetur06g02010"/>
</dbReference>